<dbReference type="AlphaFoldDB" id="A0A804UCM0"/>
<dbReference type="PANTHER" id="PTHR33377">
    <property type="entry name" value="OS10G0134700 PROTEIN-RELATED"/>
    <property type="match status" value="1"/>
</dbReference>
<accession>A0A804UCM0</accession>
<sequence>MESFLSAILGELISRSMNFIINKWSKPLTLDMEESIQGALLQAQVIIEEAMGRHITNQAMLLQLGMLRDAMHRGYYTLDAFSFRNNYERHMTN</sequence>
<dbReference type="Proteomes" id="UP000007305">
    <property type="component" value="Chromosome 7"/>
</dbReference>
<keyword evidence="2" id="KW-1185">Reference proteome</keyword>
<name>A0A804UCM0_MAIZE</name>
<reference evidence="1" key="3">
    <citation type="submission" date="2021-05" db="UniProtKB">
        <authorList>
            <consortium name="EnsemblPlants"/>
        </authorList>
    </citation>
    <scope>IDENTIFICATION</scope>
    <source>
        <strain evidence="1">cv. B73</strain>
    </source>
</reference>
<organism evidence="1 2">
    <name type="scientific">Zea mays</name>
    <name type="common">Maize</name>
    <dbReference type="NCBI Taxonomy" id="4577"/>
    <lineage>
        <taxon>Eukaryota</taxon>
        <taxon>Viridiplantae</taxon>
        <taxon>Streptophyta</taxon>
        <taxon>Embryophyta</taxon>
        <taxon>Tracheophyta</taxon>
        <taxon>Spermatophyta</taxon>
        <taxon>Magnoliopsida</taxon>
        <taxon>Liliopsida</taxon>
        <taxon>Poales</taxon>
        <taxon>Poaceae</taxon>
        <taxon>PACMAD clade</taxon>
        <taxon>Panicoideae</taxon>
        <taxon>Andropogonodae</taxon>
        <taxon>Andropogoneae</taxon>
        <taxon>Tripsacinae</taxon>
        <taxon>Zea</taxon>
    </lineage>
</organism>
<evidence type="ECO:0000313" key="2">
    <source>
        <dbReference type="Proteomes" id="UP000007305"/>
    </source>
</evidence>
<evidence type="ECO:0008006" key="3">
    <source>
        <dbReference type="Google" id="ProtNLM"/>
    </source>
</evidence>
<reference evidence="1" key="2">
    <citation type="submission" date="2019-07" db="EMBL/GenBank/DDBJ databases">
        <authorList>
            <person name="Seetharam A."/>
            <person name="Woodhouse M."/>
            <person name="Cannon E."/>
        </authorList>
    </citation>
    <scope>NUCLEOTIDE SEQUENCE [LARGE SCALE GENOMIC DNA]</scope>
    <source>
        <strain evidence="1">cv. B73</strain>
    </source>
</reference>
<dbReference type="PANTHER" id="PTHR33377:SF92">
    <property type="entry name" value="NB-ARC DOMAIN-CONTAINING PROTEIN"/>
    <property type="match status" value="1"/>
</dbReference>
<proteinExistence type="predicted"/>
<dbReference type="InParanoid" id="A0A804UCM0"/>
<dbReference type="Gramene" id="Zm00001eb298930_T001">
    <property type="protein sequence ID" value="Zm00001eb298930_P001"/>
    <property type="gene ID" value="Zm00001eb298930"/>
</dbReference>
<protein>
    <recommendedName>
        <fullName evidence="3">Rx N-terminal domain-containing protein</fullName>
    </recommendedName>
</protein>
<evidence type="ECO:0000313" key="1">
    <source>
        <dbReference type="EnsemblPlants" id="Zm00001eb298930_P001"/>
    </source>
</evidence>
<reference evidence="2" key="1">
    <citation type="submission" date="2015-12" db="EMBL/GenBank/DDBJ databases">
        <title>Update maize B73 reference genome by single molecule sequencing technologies.</title>
        <authorList>
            <consortium name="Maize Genome Sequencing Project"/>
            <person name="Ware D."/>
        </authorList>
    </citation>
    <scope>NUCLEOTIDE SEQUENCE [LARGE SCALE GENOMIC DNA]</scope>
    <source>
        <strain evidence="2">cv. B73</strain>
    </source>
</reference>
<dbReference type="EnsemblPlants" id="Zm00001eb298930_T001">
    <property type="protein sequence ID" value="Zm00001eb298930_P001"/>
    <property type="gene ID" value="Zm00001eb298930"/>
</dbReference>